<evidence type="ECO:0000313" key="2">
    <source>
        <dbReference type="Proteomes" id="UP000585665"/>
    </source>
</evidence>
<dbReference type="Pfam" id="PF13489">
    <property type="entry name" value="Methyltransf_23"/>
    <property type="match status" value="1"/>
</dbReference>
<reference evidence="1 2" key="1">
    <citation type="submission" date="2020-06" db="EMBL/GenBank/DDBJ databases">
        <title>Description of novel acetic acid bacteria.</title>
        <authorList>
            <person name="Sombolestani A."/>
        </authorList>
    </citation>
    <scope>NUCLEOTIDE SEQUENCE [LARGE SCALE GENOMIC DNA]</scope>
    <source>
        <strain evidence="1 2">LMG 27010</strain>
    </source>
</reference>
<evidence type="ECO:0000313" key="1">
    <source>
        <dbReference type="EMBL" id="NVN39192.1"/>
    </source>
</evidence>
<dbReference type="PANTHER" id="PTHR42912">
    <property type="entry name" value="METHYLTRANSFERASE"/>
    <property type="match status" value="1"/>
</dbReference>
<dbReference type="Gene3D" id="3.40.50.150">
    <property type="entry name" value="Vaccinia Virus protein VP39"/>
    <property type="match status" value="1"/>
</dbReference>
<dbReference type="GO" id="GO:0008168">
    <property type="term" value="F:methyltransferase activity"/>
    <property type="evidence" value="ECO:0007669"/>
    <property type="project" value="UniProtKB-KW"/>
</dbReference>
<accession>A0A850PB87</accession>
<dbReference type="InterPro" id="IPR029063">
    <property type="entry name" value="SAM-dependent_MTases_sf"/>
</dbReference>
<organism evidence="1 2">
    <name type="scientific">Ameyamaea chiangmaiensis</name>
    <dbReference type="NCBI Taxonomy" id="442969"/>
    <lineage>
        <taxon>Bacteria</taxon>
        <taxon>Pseudomonadati</taxon>
        <taxon>Pseudomonadota</taxon>
        <taxon>Alphaproteobacteria</taxon>
        <taxon>Acetobacterales</taxon>
        <taxon>Acetobacteraceae</taxon>
        <taxon>Ameyamaea</taxon>
    </lineage>
</organism>
<dbReference type="Proteomes" id="UP000585665">
    <property type="component" value="Unassembled WGS sequence"/>
</dbReference>
<keyword evidence="1" id="KW-0489">Methyltransferase</keyword>
<sequence length="246" mass="26883">MARLEARHWWFVGRRAILADVIARHVPGAGDRPLDIVELGAGTGGNQAFLARFGPYTGLEPDPYARSVAGPSVREGALPDAIPFPTASADLVAMFDVLEHLDDDVGSLRAAAGLLRPDGRLVLSVPAFQWLWSDHDRHHHHRRRYGRRQLVDVARRAGLQVTWMSSFNTVLFPLAAGVRLARRLTRASGHDDAMPPPVLNAVLTRLFAGERHILPVVPFPVGLSIVAVLSARPDVALSGHSRVNIR</sequence>
<dbReference type="AlphaFoldDB" id="A0A850PB87"/>
<proteinExistence type="predicted"/>
<keyword evidence="2" id="KW-1185">Reference proteome</keyword>
<comment type="caution">
    <text evidence="1">The sequence shown here is derived from an EMBL/GenBank/DDBJ whole genome shotgun (WGS) entry which is preliminary data.</text>
</comment>
<dbReference type="EMBL" id="JABXXR010000004">
    <property type="protein sequence ID" value="NVN39192.1"/>
    <property type="molecule type" value="Genomic_DNA"/>
</dbReference>
<name>A0A850PB87_9PROT</name>
<protein>
    <submittedName>
        <fullName evidence="1">Class I SAM-dependent methyltransferase</fullName>
    </submittedName>
</protein>
<keyword evidence="1" id="KW-0808">Transferase</keyword>
<dbReference type="PANTHER" id="PTHR42912:SF93">
    <property type="entry name" value="N6-ADENOSINE-METHYLTRANSFERASE TMT1A"/>
    <property type="match status" value="1"/>
</dbReference>
<dbReference type="GO" id="GO:0032259">
    <property type="term" value="P:methylation"/>
    <property type="evidence" value="ECO:0007669"/>
    <property type="project" value="UniProtKB-KW"/>
</dbReference>
<dbReference type="CDD" id="cd02440">
    <property type="entry name" value="AdoMet_MTases"/>
    <property type="match status" value="1"/>
</dbReference>
<gene>
    <name evidence="1" type="ORF">HUK82_01245</name>
</gene>
<dbReference type="SUPFAM" id="SSF53335">
    <property type="entry name" value="S-adenosyl-L-methionine-dependent methyltransferases"/>
    <property type="match status" value="1"/>
</dbReference>
<dbReference type="InterPro" id="IPR050508">
    <property type="entry name" value="Methyltransf_Superfamily"/>
</dbReference>